<dbReference type="Pfam" id="PF03706">
    <property type="entry name" value="LPG_synthase_TM"/>
    <property type="match status" value="1"/>
</dbReference>
<evidence type="ECO:0000256" key="1">
    <source>
        <dbReference type="ARBA" id="ARBA00004651"/>
    </source>
</evidence>
<feature type="transmembrane region" description="Helical" evidence="6">
    <location>
        <begin position="120"/>
        <end position="141"/>
    </location>
</feature>
<feature type="transmembrane region" description="Helical" evidence="6">
    <location>
        <begin position="7"/>
        <end position="26"/>
    </location>
</feature>
<evidence type="ECO:0000256" key="2">
    <source>
        <dbReference type="ARBA" id="ARBA00022475"/>
    </source>
</evidence>
<dbReference type="PANTHER" id="PTHR39087">
    <property type="entry name" value="UPF0104 MEMBRANE PROTEIN MJ1595"/>
    <property type="match status" value="1"/>
</dbReference>
<gene>
    <name evidence="7" type="ordered locus">Sfum_2922</name>
</gene>
<dbReference type="HOGENOM" id="CLU_052307_1_0_7"/>
<evidence type="ECO:0000313" key="7">
    <source>
        <dbReference type="EMBL" id="ABK18597.1"/>
    </source>
</evidence>
<feature type="transmembrane region" description="Helical" evidence="6">
    <location>
        <begin position="247"/>
        <end position="267"/>
    </location>
</feature>
<reference evidence="7 8" key="1">
    <citation type="submission" date="2006-10" db="EMBL/GenBank/DDBJ databases">
        <title>Complete sequence of Syntrophobacter fumaroxidans MPOB.</title>
        <authorList>
            <consortium name="US DOE Joint Genome Institute"/>
            <person name="Copeland A."/>
            <person name="Lucas S."/>
            <person name="Lapidus A."/>
            <person name="Barry K."/>
            <person name="Detter J.C."/>
            <person name="Glavina del Rio T."/>
            <person name="Hammon N."/>
            <person name="Israni S."/>
            <person name="Pitluck S."/>
            <person name="Goltsman E.G."/>
            <person name="Martinez M."/>
            <person name="Schmutz J."/>
            <person name="Larimer F."/>
            <person name="Land M."/>
            <person name="Hauser L."/>
            <person name="Kyrpides N."/>
            <person name="Kim E."/>
            <person name="Boone D.R."/>
            <person name="Brockman F."/>
            <person name="Culley D."/>
            <person name="Ferry J."/>
            <person name="Gunsalus R."/>
            <person name="McInerney M.J."/>
            <person name="Morrison M."/>
            <person name="Plugge C."/>
            <person name="Rohlin L."/>
            <person name="Scholten J."/>
            <person name="Sieber J."/>
            <person name="Stams A.J.M."/>
            <person name="Worm P."/>
            <person name="Henstra A.M."/>
            <person name="Richardson P."/>
        </authorList>
    </citation>
    <scope>NUCLEOTIDE SEQUENCE [LARGE SCALE GENOMIC DNA]</scope>
    <source>
        <strain evidence="8">DSM 10017 / MPOB</strain>
    </source>
</reference>
<dbReference type="GO" id="GO:0005886">
    <property type="term" value="C:plasma membrane"/>
    <property type="evidence" value="ECO:0007669"/>
    <property type="project" value="UniProtKB-SubCell"/>
</dbReference>
<accession>A0LME5</accession>
<feature type="transmembrane region" description="Helical" evidence="6">
    <location>
        <begin position="32"/>
        <end position="52"/>
    </location>
</feature>
<sequence>MKHFHTGSIILGIILLCVLTWQIGIGELWHEMALLGWGLVPLIAIEGVADLFHTLGWRHCLKDVHRSFPFFRLFRIRLAGYSINYLTPTASLGGELTKGTLLTENGSGATAASGVIIGKLAYTLAQLLFVGVGSIVTLWNVALPAGVWPAMLAGSALLAVGVIGFLLVQKYGALGYLVQWVARRNFGGTVLHKAADHVSDVDVELRRFYRDRPWELPLAMFWHAAGFACGIAQSWYFLYLLTGHTSLAVAAGIWFLSSWFDFLTFAIPLGIGIQEATRVIALKALGYDLVMGLAYGVTLRLEQIFWAGCGLLCYATLLSKKPKSEPAHAKADVQCDVS</sequence>
<protein>
    <recommendedName>
        <fullName evidence="9">Flippase-like domain-containing protein</fullName>
    </recommendedName>
</protein>
<organism evidence="7 8">
    <name type="scientific">Syntrophobacter fumaroxidans (strain DSM 10017 / MPOB)</name>
    <dbReference type="NCBI Taxonomy" id="335543"/>
    <lineage>
        <taxon>Bacteria</taxon>
        <taxon>Pseudomonadati</taxon>
        <taxon>Thermodesulfobacteriota</taxon>
        <taxon>Syntrophobacteria</taxon>
        <taxon>Syntrophobacterales</taxon>
        <taxon>Syntrophobacteraceae</taxon>
        <taxon>Syntrophobacter</taxon>
    </lineage>
</organism>
<dbReference type="InParanoid" id="A0LME5"/>
<evidence type="ECO:0000256" key="6">
    <source>
        <dbReference type="SAM" id="Phobius"/>
    </source>
</evidence>
<dbReference type="KEGG" id="sfu:Sfum_2922"/>
<keyword evidence="4 6" id="KW-1133">Transmembrane helix</keyword>
<dbReference type="AlphaFoldDB" id="A0LME5"/>
<dbReference type="eggNOG" id="COG0392">
    <property type="taxonomic scope" value="Bacteria"/>
</dbReference>
<keyword evidence="8" id="KW-1185">Reference proteome</keyword>
<feature type="transmembrane region" description="Helical" evidence="6">
    <location>
        <begin position="147"/>
        <end position="168"/>
    </location>
</feature>
<dbReference type="InterPro" id="IPR022791">
    <property type="entry name" value="L-PG_synthase/AglD"/>
</dbReference>
<dbReference type="EMBL" id="CP000478">
    <property type="protein sequence ID" value="ABK18597.1"/>
    <property type="molecule type" value="Genomic_DNA"/>
</dbReference>
<proteinExistence type="predicted"/>
<keyword evidence="5 6" id="KW-0472">Membrane</keyword>
<dbReference type="Proteomes" id="UP000001784">
    <property type="component" value="Chromosome"/>
</dbReference>
<comment type="subcellular location">
    <subcellularLocation>
        <location evidence="1">Cell membrane</location>
        <topology evidence="1">Multi-pass membrane protein</topology>
    </subcellularLocation>
</comment>
<feature type="transmembrane region" description="Helical" evidence="6">
    <location>
        <begin position="216"/>
        <end position="241"/>
    </location>
</feature>
<evidence type="ECO:0000256" key="5">
    <source>
        <dbReference type="ARBA" id="ARBA00023136"/>
    </source>
</evidence>
<dbReference type="OrthoDB" id="8936159at2"/>
<dbReference type="RefSeq" id="WP_011699761.1">
    <property type="nucleotide sequence ID" value="NC_008554.1"/>
</dbReference>
<evidence type="ECO:0000256" key="4">
    <source>
        <dbReference type="ARBA" id="ARBA00022989"/>
    </source>
</evidence>
<keyword evidence="2" id="KW-1003">Cell membrane</keyword>
<dbReference type="STRING" id="335543.Sfum_2922"/>
<keyword evidence="3 6" id="KW-0812">Transmembrane</keyword>
<evidence type="ECO:0000256" key="3">
    <source>
        <dbReference type="ARBA" id="ARBA00022692"/>
    </source>
</evidence>
<name>A0LME5_SYNFM</name>
<evidence type="ECO:0008006" key="9">
    <source>
        <dbReference type="Google" id="ProtNLM"/>
    </source>
</evidence>
<evidence type="ECO:0000313" key="8">
    <source>
        <dbReference type="Proteomes" id="UP000001784"/>
    </source>
</evidence>
<dbReference type="PANTHER" id="PTHR39087:SF2">
    <property type="entry name" value="UPF0104 MEMBRANE PROTEIN MJ1595"/>
    <property type="match status" value="1"/>
</dbReference>